<dbReference type="EnsemblPlants" id="AVESA.00010b.r2.UnG1450770.1">
    <property type="protein sequence ID" value="AVESA.00010b.r2.UnG1450770.1.CDS"/>
    <property type="gene ID" value="AVESA.00010b.r2.UnG1450770"/>
</dbReference>
<protein>
    <submittedName>
        <fullName evidence="1">Uncharacterized protein</fullName>
    </submittedName>
</protein>
<accession>A0ACD6ARP9</accession>
<dbReference type="Proteomes" id="UP001732700">
    <property type="component" value="Unassembled WGS sequence"/>
</dbReference>
<evidence type="ECO:0000313" key="1">
    <source>
        <dbReference type="EnsemblPlants" id="AVESA.00010b.r2.UnG1450770.1.CDS"/>
    </source>
</evidence>
<proteinExistence type="predicted"/>
<evidence type="ECO:0000313" key="2">
    <source>
        <dbReference type="Proteomes" id="UP001732700"/>
    </source>
</evidence>
<organism evidence="1 2">
    <name type="scientific">Avena sativa</name>
    <name type="common">Oat</name>
    <dbReference type="NCBI Taxonomy" id="4498"/>
    <lineage>
        <taxon>Eukaryota</taxon>
        <taxon>Viridiplantae</taxon>
        <taxon>Streptophyta</taxon>
        <taxon>Embryophyta</taxon>
        <taxon>Tracheophyta</taxon>
        <taxon>Spermatophyta</taxon>
        <taxon>Magnoliopsida</taxon>
        <taxon>Liliopsida</taxon>
        <taxon>Poales</taxon>
        <taxon>Poaceae</taxon>
        <taxon>BOP clade</taxon>
        <taxon>Pooideae</taxon>
        <taxon>Poodae</taxon>
        <taxon>Poeae</taxon>
        <taxon>Poeae Chloroplast Group 1 (Aveneae type)</taxon>
        <taxon>Aveninae</taxon>
        <taxon>Avena</taxon>
    </lineage>
</organism>
<reference evidence="1" key="1">
    <citation type="submission" date="2025-09" db="UniProtKB">
        <authorList>
            <consortium name="EnsemblPlants"/>
        </authorList>
    </citation>
    <scope>IDENTIFICATION</scope>
</reference>
<keyword evidence="2" id="KW-1185">Reference proteome</keyword>
<sequence length="436" mass="49332">MDATSASEPGLPRLVLRDHPADLPCARPQERASAASRVPRRRRRPATVKTTVTADKISSMDKMPRPRRPIPATTHATRPSPRMRNRELERQERRCGYDKHFTPERQLWAPVLGPQHPHAPISSASGHRNHKLGHVEDAALLPFLFDEQYNTFHRFGYASDPSGLHIIGDAQAPNPDTVYNLPPSEHKRRRIQSKEENQGPVPPEAENPAADEWVVHNKKSPWAGVREGPPAELTEEQKQYAEAHAAKKAEKEARGEGKEKTEVVAKTTFHGKEEKDYQGRSWITPPKDAKATNERCYIPKRCVHEWVGHTKGVSAIRFFPKYGHLLLSASMDCKIKIWDVLESKTCMRTYMGHNKAVRDISFCSDGSKFLSAGYDRNIQYWDTETGQVISTFSTGKVPYVVKLNPDEDKQNILLAGMSDKKIVQWDMRSGEITQDT</sequence>
<name>A0ACD6ARP9_AVESA</name>